<organism evidence="2 3">
    <name type="scientific">Lutzomyia longipalpis</name>
    <name type="common">Sand fly</name>
    <dbReference type="NCBI Taxonomy" id="7200"/>
    <lineage>
        <taxon>Eukaryota</taxon>
        <taxon>Metazoa</taxon>
        <taxon>Ecdysozoa</taxon>
        <taxon>Arthropoda</taxon>
        <taxon>Hexapoda</taxon>
        <taxon>Insecta</taxon>
        <taxon>Pterygota</taxon>
        <taxon>Neoptera</taxon>
        <taxon>Endopterygota</taxon>
        <taxon>Diptera</taxon>
        <taxon>Nematocera</taxon>
        <taxon>Psychodoidea</taxon>
        <taxon>Psychodidae</taxon>
        <taxon>Lutzomyia</taxon>
        <taxon>Lutzomyia</taxon>
    </lineage>
</organism>
<keyword evidence="3" id="KW-1185">Reference proteome</keyword>
<dbReference type="InterPro" id="IPR036273">
    <property type="entry name" value="CRAL/TRIO_N_dom_sf"/>
</dbReference>
<dbReference type="InterPro" id="IPR036865">
    <property type="entry name" value="CRAL-TRIO_dom_sf"/>
</dbReference>
<evidence type="ECO:0000313" key="3">
    <source>
        <dbReference type="Proteomes" id="UP000092461"/>
    </source>
</evidence>
<dbReference type="InterPro" id="IPR001251">
    <property type="entry name" value="CRAL-TRIO_dom"/>
</dbReference>
<dbReference type="Gene3D" id="3.40.525.10">
    <property type="entry name" value="CRAL-TRIO lipid binding domain"/>
    <property type="match status" value="2"/>
</dbReference>
<dbReference type="PANTHER" id="PTHR10174">
    <property type="entry name" value="ALPHA-TOCOPHEROL TRANSFER PROTEIN-RELATED"/>
    <property type="match status" value="1"/>
</dbReference>
<dbReference type="SMART" id="SM00516">
    <property type="entry name" value="SEC14"/>
    <property type="match status" value="2"/>
</dbReference>
<dbReference type="CDD" id="cd00170">
    <property type="entry name" value="SEC14"/>
    <property type="match status" value="2"/>
</dbReference>
<dbReference type="Proteomes" id="UP000092461">
    <property type="component" value="Unassembled WGS sequence"/>
</dbReference>
<dbReference type="EnsemblMetazoa" id="LLOJ003199-RA">
    <property type="protein sequence ID" value="LLOJ003199-PA"/>
    <property type="gene ID" value="LLOJ003199"/>
</dbReference>
<dbReference type="VEuPathDB" id="VectorBase:LLOJ003199"/>
<sequence length="484" mass="55954">MSSFFEAELSDQARRVAERELRETPERKKEAIAELRRLLDQEKDLTYPDNEFWLVKFLRKCKYYPESALEMAGLGISINRRDHKGRRILLGCVNRNIEKMQMSYGLKDLIYATYLLFEMLCTEPDTQVNGVVAVVDLKELSLKHLKDLTPSIIQFLIRYGQHCNPLRLKGLHVLNESSIIDATYTIAKNFLTEKLRKRIYFHGNDLQSLHEYVPPSCLPKIYGGTIDVNLHEWAQIDDLAEQLTPIMNIFHKEITAINAYGEHPEYFYNFNINYYVGIANMKMGMVSPRRDHKGRRVLIGRIMKDFDLESYSIEELFKGANAGMEVVSTEPDTQVNGIVGIIDLQELSLKHLKPLSPSLIRFAIKFSQDCVPLRIKGIHVLNESSIIDATYTIIKNFLSEKLRNRIYFHGNDYQSLHEFVPPNCLPKIYGGTIDIDPNQLPSVEELLDQFSDFVSMCEKELEIIQSYGYKRQDVEDDLIENTPL</sequence>
<dbReference type="GO" id="GO:0016020">
    <property type="term" value="C:membrane"/>
    <property type="evidence" value="ECO:0007669"/>
    <property type="project" value="TreeGrafter"/>
</dbReference>
<feature type="domain" description="CRAL-TRIO" evidence="1">
    <location>
        <begin position="274"/>
        <end position="437"/>
    </location>
</feature>
<dbReference type="Gene3D" id="1.20.5.1200">
    <property type="entry name" value="Alpha-tocopherol transfer"/>
    <property type="match status" value="1"/>
</dbReference>
<dbReference type="AlphaFoldDB" id="A0A1B0FV39"/>
<dbReference type="EMBL" id="AJWK01010325">
    <property type="status" value="NOT_ANNOTATED_CDS"/>
    <property type="molecule type" value="Genomic_DNA"/>
</dbReference>
<dbReference type="GO" id="GO:1902936">
    <property type="term" value="F:phosphatidylinositol bisphosphate binding"/>
    <property type="evidence" value="ECO:0007669"/>
    <property type="project" value="TreeGrafter"/>
</dbReference>
<name>A0A1B0FV39_LUTLO</name>
<dbReference type="PROSITE" id="PS50191">
    <property type="entry name" value="CRAL_TRIO"/>
    <property type="match status" value="2"/>
</dbReference>
<dbReference type="VEuPathDB" id="VectorBase:LLONM1_006884"/>
<proteinExistence type="predicted"/>
<evidence type="ECO:0000259" key="1">
    <source>
        <dbReference type="PROSITE" id="PS50191"/>
    </source>
</evidence>
<accession>A0A1B0FV39</accession>
<dbReference type="SUPFAM" id="SSF52087">
    <property type="entry name" value="CRAL/TRIO domain"/>
    <property type="match status" value="2"/>
</dbReference>
<dbReference type="Gene3D" id="1.10.8.20">
    <property type="entry name" value="N-terminal domain of phosphatidylinositol transfer protein sec14p"/>
    <property type="match status" value="1"/>
</dbReference>
<dbReference type="Pfam" id="PF00650">
    <property type="entry name" value="CRAL_TRIO"/>
    <property type="match status" value="2"/>
</dbReference>
<reference evidence="2" key="1">
    <citation type="submission" date="2020-05" db="UniProtKB">
        <authorList>
            <consortium name="EnsemblMetazoa"/>
        </authorList>
    </citation>
    <scope>IDENTIFICATION</scope>
    <source>
        <strain evidence="2">Jacobina</strain>
    </source>
</reference>
<dbReference type="PANTHER" id="PTHR10174:SF130">
    <property type="entry name" value="ALPHA-TOCOPHEROL TRANSFER PROTEIN-LIKE"/>
    <property type="match status" value="1"/>
</dbReference>
<protein>
    <recommendedName>
        <fullName evidence="1">CRAL-TRIO domain-containing protein</fullName>
    </recommendedName>
</protein>
<feature type="domain" description="CRAL-TRIO" evidence="1">
    <location>
        <begin position="66"/>
        <end position="230"/>
    </location>
</feature>
<dbReference type="PRINTS" id="PR00180">
    <property type="entry name" value="CRETINALDHBP"/>
</dbReference>
<dbReference type="SUPFAM" id="SSF46938">
    <property type="entry name" value="CRAL/TRIO N-terminal domain"/>
    <property type="match status" value="1"/>
</dbReference>
<evidence type="ECO:0000313" key="2">
    <source>
        <dbReference type="EnsemblMetazoa" id="LLOJ003199-PA"/>
    </source>
</evidence>